<dbReference type="InterPro" id="IPR019196">
    <property type="entry name" value="ABC_transp_unknown"/>
</dbReference>
<evidence type="ECO:0000313" key="5">
    <source>
        <dbReference type="Proteomes" id="UP000479293"/>
    </source>
</evidence>
<feature type="domain" description="DUF7088" evidence="3">
    <location>
        <begin position="35"/>
        <end position="145"/>
    </location>
</feature>
<keyword evidence="1" id="KW-1133">Transmembrane helix</keyword>
<accession>A0A7C9BAR7</accession>
<keyword evidence="1" id="KW-0472">Membrane</keyword>
<dbReference type="Pfam" id="PF23357">
    <property type="entry name" value="DUF7088"/>
    <property type="match status" value="1"/>
</dbReference>
<keyword evidence="1" id="KW-0812">Transmembrane</keyword>
<proteinExistence type="predicted"/>
<dbReference type="Proteomes" id="UP000479293">
    <property type="component" value="Unassembled WGS sequence"/>
</dbReference>
<evidence type="ECO:0000313" key="4">
    <source>
        <dbReference type="EMBL" id="MPR34342.1"/>
    </source>
</evidence>
<dbReference type="RefSeq" id="WP_152760474.1">
    <property type="nucleotide sequence ID" value="NZ_WHLY01000002.1"/>
</dbReference>
<sequence>MSTSRKILYFLFLLAALVGINWLASFVSVRWDLTEDQRYSVSDATKRLLQDLDRTIHVSVYLAGDFPPGFERLESATRETLEEFKTYADGKLTYRFIDPSAAATEEKRGQQYQQLVNAGLIPTTLFDNEQGKRTEKLIFPGAIVEADTLAVPVQLLKGNKSSSSEEQLNQSYEGVEFQLASAIRQLIPAPRKRIGLVVSHTGASPAGFSDLIATLQQKYDVFLDVNNPASYEGLNALLVLKPDQRFTDDEKYKLDQFVVGGGKALFFVDGAKVDTISPEGTYAQPLDLNLSDLFFKWGVRVNANLVKDLNSAKILLNVGSMGEKPQLQPLPWRFYPLLNRFGNSPITRNIDAVYTRYLSSLDTVGGAGGIRRTPLLMTSPYTKNLTAPLLVAYNEARQQPEPSEYRGGIQLASVLLEGTFTSIFQNRILPDDPRKGTFQASGSKGKVLLCADGDVVVNDFDLRRNTPFPLGYDRVSQNIFGNKDFVLHALDYMLDPNGLITARSKQISIRLLDKIRAQAERTRWQFLNLLLPIGLIGLFGAVRYGLRRRKFGRQA</sequence>
<dbReference type="AlphaFoldDB" id="A0A7C9BAR7"/>
<dbReference type="InterPro" id="IPR019863">
    <property type="entry name" value="Motility-assoc_ABC-rel_GldG"/>
</dbReference>
<evidence type="ECO:0000256" key="1">
    <source>
        <dbReference type="SAM" id="Phobius"/>
    </source>
</evidence>
<organism evidence="4 5">
    <name type="scientific">Salmonirosea aquatica</name>
    <dbReference type="NCBI Taxonomy" id="2654236"/>
    <lineage>
        <taxon>Bacteria</taxon>
        <taxon>Pseudomonadati</taxon>
        <taxon>Bacteroidota</taxon>
        <taxon>Cytophagia</taxon>
        <taxon>Cytophagales</taxon>
        <taxon>Spirosomataceae</taxon>
        <taxon>Salmonirosea</taxon>
    </lineage>
</organism>
<feature type="transmembrane region" description="Helical" evidence="1">
    <location>
        <begin position="524"/>
        <end position="546"/>
    </location>
</feature>
<reference evidence="4 5" key="1">
    <citation type="submission" date="2019-10" db="EMBL/GenBank/DDBJ databases">
        <title>Draft Genome Sequence of Cytophagaceae sp. SJW1-29.</title>
        <authorList>
            <person name="Choi A."/>
        </authorList>
    </citation>
    <scope>NUCLEOTIDE SEQUENCE [LARGE SCALE GENOMIC DNA]</scope>
    <source>
        <strain evidence="4 5">SJW1-29</strain>
    </source>
</reference>
<name>A0A7C9BAR7_9BACT</name>
<dbReference type="Pfam" id="PF09822">
    <property type="entry name" value="ABC_transp_aux"/>
    <property type="match status" value="1"/>
</dbReference>
<protein>
    <submittedName>
        <fullName evidence="4">Gliding motility-associated ABC transporter substrate-binding protein GldG</fullName>
    </submittedName>
</protein>
<dbReference type="InterPro" id="IPR055396">
    <property type="entry name" value="DUF7088"/>
</dbReference>
<keyword evidence="5" id="KW-1185">Reference proteome</keyword>
<comment type="caution">
    <text evidence="4">The sequence shown here is derived from an EMBL/GenBank/DDBJ whole genome shotgun (WGS) entry which is preliminary data.</text>
</comment>
<feature type="domain" description="ABC-type uncharacterised transport system" evidence="2">
    <location>
        <begin position="191"/>
        <end position="488"/>
    </location>
</feature>
<evidence type="ECO:0000259" key="3">
    <source>
        <dbReference type="Pfam" id="PF23357"/>
    </source>
</evidence>
<dbReference type="NCBIfam" id="TIGR03521">
    <property type="entry name" value="GldG"/>
    <property type="match status" value="1"/>
</dbReference>
<gene>
    <name evidence="4" type="primary">gldG</name>
    <name evidence="4" type="ORF">GBK04_13490</name>
</gene>
<evidence type="ECO:0000259" key="2">
    <source>
        <dbReference type="Pfam" id="PF09822"/>
    </source>
</evidence>
<dbReference type="EMBL" id="WHLY01000002">
    <property type="protein sequence ID" value="MPR34342.1"/>
    <property type="molecule type" value="Genomic_DNA"/>
</dbReference>